<dbReference type="RefSeq" id="XP_025394570.1">
    <property type="nucleotide sequence ID" value="XM_025538465.1"/>
</dbReference>
<accession>A0A317V0E3</accession>
<dbReference type="AlphaFoldDB" id="A0A317V0E3"/>
<keyword evidence="4" id="KW-1185">Reference proteome</keyword>
<comment type="caution">
    <text evidence="3">The sequence shown here is derived from an EMBL/GenBank/DDBJ whole genome shotgun (WGS) entry which is preliminary data.</text>
</comment>
<evidence type="ECO:0000256" key="1">
    <source>
        <dbReference type="PROSITE-ProRule" id="PRU00502"/>
    </source>
</evidence>
<keyword evidence="1" id="KW-0479">Metal-binding</keyword>
<dbReference type="OrthoDB" id="361536at2759"/>
<evidence type="ECO:0000313" key="3">
    <source>
        <dbReference type="EMBL" id="PWY65650.1"/>
    </source>
</evidence>
<dbReference type="EMBL" id="MSFL01000050">
    <property type="protein sequence ID" value="PWY65650.1"/>
    <property type="molecule type" value="Genomic_DNA"/>
</dbReference>
<dbReference type="Pfam" id="PF17807">
    <property type="entry name" value="zf-UBP_var"/>
    <property type="match status" value="1"/>
</dbReference>
<name>A0A317V0E3_9EURO</name>
<keyword evidence="1" id="KW-0862">Zinc</keyword>
<dbReference type="VEuPathDB" id="FungiDB:BO70DRAFT_184842"/>
<sequence length="83" mass="9358">MASCSHIGSEELKPPTPSQVVYREDCTQCFDNIDEDHGLNVCLSCFNGGCAGDRNHAYLHFKQFGHPLALNIRRSRKKVQYVC</sequence>
<dbReference type="STRING" id="1448321.A0A317V0E3"/>
<dbReference type="GO" id="GO:0008270">
    <property type="term" value="F:zinc ion binding"/>
    <property type="evidence" value="ECO:0007669"/>
    <property type="project" value="UniProtKB-KW"/>
</dbReference>
<protein>
    <recommendedName>
        <fullName evidence="2">UBP-type domain-containing protein</fullName>
    </recommendedName>
</protein>
<evidence type="ECO:0000313" key="4">
    <source>
        <dbReference type="Proteomes" id="UP000247233"/>
    </source>
</evidence>
<dbReference type="InterPro" id="IPR001607">
    <property type="entry name" value="Znf_UBP"/>
</dbReference>
<evidence type="ECO:0000259" key="2">
    <source>
        <dbReference type="PROSITE" id="PS50271"/>
    </source>
</evidence>
<feature type="domain" description="UBP-type" evidence="2">
    <location>
        <begin position="2"/>
        <end position="83"/>
    </location>
</feature>
<dbReference type="SMART" id="SM00290">
    <property type="entry name" value="ZnF_UBP"/>
    <property type="match status" value="1"/>
</dbReference>
<reference evidence="3 4" key="1">
    <citation type="submission" date="2016-12" db="EMBL/GenBank/DDBJ databases">
        <title>The genomes of Aspergillus section Nigri reveals drivers in fungal speciation.</title>
        <authorList>
            <consortium name="DOE Joint Genome Institute"/>
            <person name="Vesth T.C."/>
            <person name="Nybo J."/>
            <person name="Theobald S."/>
            <person name="Brandl J."/>
            <person name="Frisvad J.C."/>
            <person name="Nielsen K.F."/>
            <person name="Lyhne E.K."/>
            <person name="Kogle M.E."/>
            <person name="Kuo A."/>
            <person name="Riley R."/>
            <person name="Clum A."/>
            <person name="Nolan M."/>
            <person name="Lipzen A."/>
            <person name="Salamov A."/>
            <person name="Henrissat B."/>
            <person name="Wiebenga A."/>
            <person name="De Vries R.P."/>
            <person name="Grigoriev I.V."/>
            <person name="Mortensen U.H."/>
            <person name="Andersen M.R."/>
            <person name="Baker S.E."/>
        </authorList>
    </citation>
    <scope>NUCLEOTIDE SEQUENCE [LARGE SCALE GENOMIC DNA]</scope>
    <source>
        <strain evidence="3 4">CBS 117.55</strain>
    </source>
</reference>
<dbReference type="GeneID" id="37060702"/>
<dbReference type="SUPFAM" id="SSF57850">
    <property type="entry name" value="RING/U-box"/>
    <property type="match status" value="1"/>
</dbReference>
<organism evidence="3 4">
    <name type="scientific">Aspergillus heteromorphus CBS 117.55</name>
    <dbReference type="NCBI Taxonomy" id="1448321"/>
    <lineage>
        <taxon>Eukaryota</taxon>
        <taxon>Fungi</taxon>
        <taxon>Dikarya</taxon>
        <taxon>Ascomycota</taxon>
        <taxon>Pezizomycotina</taxon>
        <taxon>Eurotiomycetes</taxon>
        <taxon>Eurotiomycetidae</taxon>
        <taxon>Eurotiales</taxon>
        <taxon>Aspergillaceae</taxon>
        <taxon>Aspergillus</taxon>
        <taxon>Aspergillus subgen. Circumdati</taxon>
    </lineage>
</organism>
<dbReference type="InterPro" id="IPR013083">
    <property type="entry name" value="Znf_RING/FYVE/PHD"/>
</dbReference>
<keyword evidence="1" id="KW-0863">Zinc-finger</keyword>
<dbReference type="Proteomes" id="UP000247233">
    <property type="component" value="Unassembled WGS sequence"/>
</dbReference>
<dbReference type="InterPro" id="IPR041432">
    <property type="entry name" value="UBP13_Znf-UBP_var"/>
</dbReference>
<gene>
    <name evidence="3" type="ORF">BO70DRAFT_184842</name>
</gene>
<proteinExistence type="predicted"/>
<dbReference type="Gene3D" id="3.30.40.10">
    <property type="entry name" value="Zinc/RING finger domain, C3HC4 (zinc finger)"/>
    <property type="match status" value="1"/>
</dbReference>
<dbReference type="PROSITE" id="PS50271">
    <property type="entry name" value="ZF_UBP"/>
    <property type="match status" value="1"/>
</dbReference>